<keyword evidence="1" id="KW-0812">Transmembrane</keyword>
<proteinExistence type="predicted"/>
<accession>A0ABT6W4S5</accession>
<dbReference type="EMBL" id="JAAGKO020000040">
    <property type="protein sequence ID" value="MDI5965759.1"/>
    <property type="molecule type" value="Genomic_DNA"/>
</dbReference>
<reference evidence="2 3" key="1">
    <citation type="submission" date="2023-05" db="EMBL/GenBank/DDBJ databases">
        <title>Streptantibioticus silvisoli sp. nov., acidotolerant actinomycetes 1 from pine litter.</title>
        <authorList>
            <person name="Swiecimska M."/>
            <person name="Golinska P."/>
            <person name="Sangal V."/>
            <person name="Wachnowicz B."/>
            <person name="Goodfellow M."/>
        </authorList>
    </citation>
    <scope>NUCLEOTIDE SEQUENCE [LARGE SCALE GENOMIC DNA]</scope>
    <source>
        <strain evidence="2 3">SL54</strain>
    </source>
</reference>
<comment type="caution">
    <text evidence="2">The sequence shown here is derived from an EMBL/GenBank/DDBJ whole genome shotgun (WGS) entry which is preliminary data.</text>
</comment>
<gene>
    <name evidence="2" type="ORF">POF43_024035</name>
</gene>
<evidence type="ECO:0000313" key="3">
    <source>
        <dbReference type="Proteomes" id="UP001156398"/>
    </source>
</evidence>
<evidence type="ECO:0000256" key="1">
    <source>
        <dbReference type="SAM" id="Phobius"/>
    </source>
</evidence>
<organism evidence="2 3">
    <name type="scientific">Streptantibioticus silvisoli</name>
    <dbReference type="NCBI Taxonomy" id="2705255"/>
    <lineage>
        <taxon>Bacteria</taxon>
        <taxon>Bacillati</taxon>
        <taxon>Actinomycetota</taxon>
        <taxon>Actinomycetes</taxon>
        <taxon>Kitasatosporales</taxon>
        <taxon>Streptomycetaceae</taxon>
        <taxon>Streptantibioticus</taxon>
    </lineage>
</organism>
<keyword evidence="3" id="KW-1185">Reference proteome</keyword>
<feature type="transmembrane region" description="Helical" evidence="1">
    <location>
        <begin position="37"/>
        <end position="59"/>
    </location>
</feature>
<protein>
    <submittedName>
        <fullName evidence="2">Uncharacterized protein</fullName>
    </submittedName>
</protein>
<dbReference type="Proteomes" id="UP001156398">
    <property type="component" value="Unassembled WGS sequence"/>
</dbReference>
<sequence>MPSTRAKNTTPALLITLIAAVLAVGIAYRIHAHHTGLPVTIAAGWGCFIGYQWSINRLYTARTRTRTRRR</sequence>
<keyword evidence="1" id="KW-0472">Membrane</keyword>
<keyword evidence="1" id="KW-1133">Transmembrane helix</keyword>
<name>A0ABT6W4S5_9ACTN</name>
<feature type="transmembrane region" description="Helical" evidence="1">
    <location>
        <begin position="12"/>
        <end position="31"/>
    </location>
</feature>
<evidence type="ECO:0000313" key="2">
    <source>
        <dbReference type="EMBL" id="MDI5965759.1"/>
    </source>
</evidence>
<dbReference type="RefSeq" id="WP_271322081.1">
    <property type="nucleotide sequence ID" value="NZ_JAAGKO020000040.1"/>
</dbReference>